<dbReference type="PANTHER" id="PTHR34724">
    <property type="entry name" value="OS12G0596101 PROTEIN"/>
    <property type="match status" value="1"/>
</dbReference>
<evidence type="ECO:0000256" key="1">
    <source>
        <dbReference type="SAM" id="MobiDB-lite"/>
    </source>
</evidence>
<keyword evidence="3" id="KW-1185">Reference proteome</keyword>
<dbReference type="PANTHER" id="PTHR34724:SF2">
    <property type="entry name" value="OS12G0596101 PROTEIN"/>
    <property type="match status" value="1"/>
</dbReference>
<organism evidence="2 3">
    <name type="scientific">Rubroshorea leprosula</name>
    <dbReference type="NCBI Taxonomy" id="152421"/>
    <lineage>
        <taxon>Eukaryota</taxon>
        <taxon>Viridiplantae</taxon>
        <taxon>Streptophyta</taxon>
        <taxon>Embryophyta</taxon>
        <taxon>Tracheophyta</taxon>
        <taxon>Spermatophyta</taxon>
        <taxon>Magnoliopsida</taxon>
        <taxon>eudicotyledons</taxon>
        <taxon>Gunneridae</taxon>
        <taxon>Pentapetalae</taxon>
        <taxon>rosids</taxon>
        <taxon>malvids</taxon>
        <taxon>Malvales</taxon>
        <taxon>Dipterocarpaceae</taxon>
        <taxon>Rubroshorea</taxon>
    </lineage>
</organism>
<comment type="caution">
    <text evidence="2">The sequence shown here is derived from an EMBL/GenBank/DDBJ whole genome shotgun (WGS) entry which is preliminary data.</text>
</comment>
<accession>A0AAV5I533</accession>
<feature type="compositionally biased region" description="Pro residues" evidence="1">
    <location>
        <begin position="54"/>
        <end position="64"/>
    </location>
</feature>
<gene>
    <name evidence="2" type="ORF">SLEP1_g8094</name>
</gene>
<sequence length="75" mass="8187">MCFRVDCKQCGKYSWGGCGKHLSTLYASIDKGKHCMCRSWPAVVVPSDEKDPKQLPPPHGPPSAPTSGKEKSLLQ</sequence>
<evidence type="ECO:0000313" key="2">
    <source>
        <dbReference type="EMBL" id="GKU94631.1"/>
    </source>
</evidence>
<protein>
    <submittedName>
        <fullName evidence="2">Uncharacterized protein</fullName>
    </submittedName>
</protein>
<name>A0AAV5I533_9ROSI</name>
<proteinExistence type="predicted"/>
<dbReference type="Proteomes" id="UP001054252">
    <property type="component" value="Unassembled WGS sequence"/>
</dbReference>
<dbReference type="AlphaFoldDB" id="A0AAV5I533"/>
<reference evidence="2 3" key="1">
    <citation type="journal article" date="2021" name="Commun. Biol.">
        <title>The genome of Shorea leprosula (Dipterocarpaceae) highlights the ecological relevance of drought in aseasonal tropical rainforests.</title>
        <authorList>
            <person name="Ng K.K.S."/>
            <person name="Kobayashi M.J."/>
            <person name="Fawcett J.A."/>
            <person name="Hatakeyama M."/>
            <person name="Paape T."/>
            <person name="Ng C.H."/>
            <person name="Ang C.C."/>
            <person name="Tnah L.H."/>
            <person name="Lee C.T."/>
            <person name="Nishiyama T."/>
            <person name="Sese J."/>
            <person name="O'Brien M.J."/>
            <person name="Copetti D."/>
            <person name="Mohd Noor M.I."/>
            <person name="Ong R.C."/>
            <person name="Putra M."/>
            <person name="Sireger I.Z."/>
            <person name="Indrioko S."/>
            <person name="Kosugi Y."/>
            <person name="Izuno A."/>
            <person name="Isagi Y."/>
            <person name="Lee S.L."/>
            <person name="Shimizu K.K."/>
        </authorList>
    </citation>
    <scope>NUCLEOTIDE SEQUENCE [LARGE SCALE GENOMIC DNA]</scope>
    <source>
        <strain evidence="2">214</strain>
    </source>
</reference>
<feature type="region of interest" description="Disordered" evidence="1">
    <location>
        <begin position="47"/>
        <end position="75"/>
    </location>
</feature>
<dbReference type="EMBL" id="BPVZ01000008">
    <property type="protein sequence ID" value="GKU94631.1"/>
    <property type="molecule type" value="Genomic_DNA"/>
</dbReference>
<evidence type="ECO:0000313" key="3">
    <source>
        <dbReference type="Proteomes" id="UP001054252"/>
    </source>
</evidence>